<reference evidence="1" key="1">
    <citation type="submission" date="2020-10" db="EMBL/GenBank/DDBJ databases">
        <authorList>
            <person name="Han B."/>
            <person name="Lu T."/>
            <person name="Zhao Q."/>
            <person name="Huang X."/>
            <person name="Zhao Y."/>
        </authorList>
    </citation>
    <scope>NUCLEOTIDE SEQUENCE</scope>
</reference>
<gene>
    <name evidence="1" type="ORF">NCGR_LOCUS2562</name>
</gene>
<organism evidence="1 2">
    <name type="scientific">Miscanthus lutarioriparius</name>
    <dbReference type="NCBI Taxonomy" id="422564"/>
    <lineage>
        <taxon>Eukaryota</taxon>
        <taxon>Viridiplantae</taxon>
        <taxon>Streptophyta</taxon>
        <taxon>Embryophyta</taxon>
        <taxon>Tracheophyta</taxon>
        <taxon>Spermatophyta</taxon>
        <taxon>Magnoliopsida</taxon>
        <taxon>Liliopsida</taxon>
        <taxon>Poales</taxon>
        <taxon>Poaceae</taxon>
        <taxon>PACMAD clade</taxon>
        <taxon>Panicoideae</taxon>
        <taxon>Andropogonodae</taxon>
        <taxon>Andropogoneae</taxon>
        <taxon>Saccharinae</taxon>
        <taxon>Miscanthus</taxon>
    </lineage>
</organism>
<evidence type="ECO:0000313" key="1">
    <source>
        <dbReference type="EMBL" id="CAD6204569.1"/>
    </source>
</evidence>
<proteinExistence type="predicted"/>
<evidence type="ECO:0000313" key="2">
    <source>
        <dbReference type="Proteomes" id="UP000604825"/>
    </source>
</evidence>
<accession>A0A811MCP5</accession>
<sequence>MACVSAWSASAVDMGSDADGTVGTRVPDVPTIGSNTADCGTAEADTPVVGAAEEGGTVVDESPDVAMVSDTRLVRRRDLLRRKYGGDRGARERVRVRPTGAVIVIAAARGDDEQEDAGRPRRMGDDMRYRIGRLTPRLPEPVLQRQIRSYVLLELDNLLKNVGYALDRFQLPQPDDDTSAVLENRLILDELSYGSDGTAELAIQQIAHLNPDQWLIYDTIQHSVTVHSVSVALGQTENVSRFHLRITYTICSFYNHSYCILHACNVTPSVPADGGNEPENEDVGDEYREFDVEDPNCQQEFLEDVDGGKSNLIPFDAC</sequence>
<dbReference type="Proteomes" id="UP000604825">
    <property type="component" value="Unassembled WGS sequence"/>
</dbReference>
<comment type="caution">
    <text evidence="1">The sequence shown here is derived from an EMBL/GenBank/DDBJ whole genome shotgun (WGS) entry which is preliminary data.</text>
</comment>
<protein>
    <submittedName>
        <fullName evidence="1">Uncharacterized protein</fullName>
    </submittedName>
</protein>
<keyword evidence="2" id="KW-1185">Reference proteome</keyword>
<name>A0A811MCP5_9POAL</name>
<dbReference type="AlphaFoldDB" id="A0A811MCP5"/>
<dbReference type="EMBL" id="CAJGYO010000001">
    <property type="protein sequence ID" value="CAD6204569.1"/>
    <property type="molecule type" value="Genomic_DNA"/>
</dbReference>